<dbReference type="AlphaFoldDB" id="A0A6N7ZJB5"/>
<dbReference type="EMBL" id="WMKA01000023">
    <property type="protein sequence ID" value="MTG89502.1"/>
    <property type="molecule type" value="Genomic_DNA"/>
</dbReference>
<dbReference type="PANTHER" id="PTHR11527">
    <property type="entry name" value="HEAT-SHOCK PROTEIN 20 FAMILY MEMBER"/>
    <property type="match status" value="1"/>
</dbReference>
<proteinExistence type="inferred from homology"/>
<feature type="compositionally biased region" description="Polar residues" evidence="3">
    <location>
        <begin position="144"/>
        <end position="157"/>
    </location>
</feature>
<comment type="similarity">
    <text evidence="1 2">Belongs to the small heat shock protein (HSP20) family.</text>
</comment>
<gene>
    <name evidence="5" type="ORF">GJV82_11195</name>
</gene>
<dbReference type="Pfam" id="PF00011">
    <property type="entry name" value="HSP20"/>
    <property type="match status" value="1"/>
</dbReference>
<dbReference type="Proteomes" id="UP000440668">
    <property type="component" value="Unassembled WGS sequence"/>
</dbReference>
<name>A0A6N7ZJB5_9MICO</name>
<accession>A0A6N7ZJB5</accession>
<reference evidence="5 6" key="1">
    <citation type="submission" date="2019-11" db="EMBL/GenBank/DDBJ databases">
        <title>Cellulosimicrobium composti sp. nov. isolated from a compost.</title>
        <authorList>
            <person name="Yang Y."/>
        </authorList>
    </citation>
    <scope>NUCLEOTIDE SEQUENCE [LARGE SCALE GENOMIC DNA]</scope>
    <source>
        <strain evidence="5 6">BIT-GX5</strain>
    </source>
</reference>
<sequence length="157" mass="16764">MIDPFSTTFDAMDRLVGQLVSGVRSTASAAAGMPLDLFRTGDHYVLTMDLPGVDPGTIDVSVEDRTLTIRAERSPRTDPDVQWLARERPTGTYARQLTVGRGLALDEITASYEDGVLSLTIPVAEEARPRRIEVAHHAGGGAPTQITSGAESQAAES</sequence>
<evidence type="ECO:0000256" key="2">
    <source>
        <dbReference type="RuleBase" id="RU003616"/>
    </source>
</evidence>
<dbReference type="InterPro" id="IPR031107">
    <property type="entry name" value="Small_HSP"/>
</dbReference>
<organism evidence="5 6">
    <name type="scientific">Cellulosimicrobium composti</name>
    <dbReference type="NCBI Taxonomy" id="2672572"/>
    <lineage>
        <taxon>Bacteria</taxon>
        <taxon>Bacillati</taxon>
        <taxon>Actinomycetota</taxon>
        <taxon>Actinomycetes</taxon>
        <taxon>Micrococcales</taxon>
        <taxon>Promicromonosporaceae</taxon>
        <taxon>Cellulosimicrobium</taxon>
    </lineage>
</organism>
<dbReference type="InterPro" id="IPR008978">
    <property type="entry name" value="HSP20-like_chaperone"/>
</dbReference>
<evidence type="ECO:0000313" key="5">
    <source>
        <dbReference type="EMBL" id="MTG89502.1"/>
    </source>
</evidence>
<dbReference type="SUPFAM" id="SSF49764">
    <property type="entry name" value="HSP20-like chaperones"/>
    <property type="match status" value="1"/>
</dbReference>
<protein>
    <submittedName>
        <fullName evidence="5">Hsp20 family protein</fullName>
    </submittedName>
</protein>
<evidence type="ECO:0000256" key="3">
    <source>
        <dbReference type="SAM" id="MobiDB-lite"/>
    </source>
</evidence>
<dbReference type="CDD" id="cd06464">
    <property type="entry name" value="ACD_sHsps-like"/>
    <property type="match status" value="1"/>
</dbReference>
<comment type="caution">
    <text evidence="5">The sequence shown here is derived from an EMBL/GenBank/DDBJ whole genome shotgun (WGS) entry which is preliminary data.</text>
</comment>
<evidence type="ECO:0000313" key="6">
    <source>
        <dbReference type="Proteomes" id="UP000440668"/>
    </source>
</evidence>
<evidence type="ECO:0000256" key="1">
    <source>
        <dbReference type="PROSITE-ProRule" id="PRU00285"/>
    </source>
</evidence>
<feature type="region of interest" description="Disordered" evidence="3">
    <location>
        <begin position="135"/>
        <end position="157"/>
    </location>
</feature>
<evidence type="ECO:0000259" key="4">
    <source>
        <dbReference type="PROSITE" id="PS01031"/>
    </source>
</evidence>
<dbReference type="Gene3D" id="2.60.40.790">
    <property type="match status" value="1"/>
</dbReference>
<dbReference type="InterPro" id="IPR002068">
    <property type="entry name" value="A-crystallin/Hsp20_dom"/>
</dbReference>
<dbReference type="PROSITE" id="PS01031">
    <property type="entry name" value="SHSP"/>
    <property type="match status" value="1"/>
</dbReference>
<feature type="domain" description="SHSP" evidence="4">
    <location>
        <begin position="26"/>
        <end position="137"/>
    </location>
</feature>